<reference evidence="5 6" key="1">
    <citation type="submission" date="2017-06" db="EMBL/GenBank/DDBJ databases">
        <authorList>
            <person name="Kim H.J."/>
            <person name="Triplett B.A."/>
        </authorList>
    </citation>
    <scope>NUCLEOTIDE SEQUENCE [LARGE SCALE GENOMIC DNA]</scope>
    <source>
        <strain evidence="5 6">DSM 29150</strain>
    </source>
</reference>
<keyword evidence="1" id="KW-0805">Transcription regulation</keyword>
<protein>
    <submittedName>
        <fullName evidence="5">DNA-binding transcriptional regulator, MarR family</fullName>
    </submittedName>
</protein>
<dbReference type="PRINTS" id="PR00598">
    <property type="entry name" value="HTHMARR"/>
</dbReference>
<dbReference type="PANTHER" id="PTHR42756">
    <property type="entry name" value="TRANSCRIPTIONAL REGULATOR, MARR"/>
    <property type="match status" value="1"/>
</dbReference>
<dbReference type="GO" id="GO:0003677">
    <property type="term" value="F:DNA binding"/>
    <property type="evidence" value="ECO:0007669"/>
    <property type="project" value="UniProtKB-KW"/>
</dbReference>
<dbReference type="EMBL" id="FZNT01000001">
    <property type="protein sequence ID" value="SNR33442.1"/>
    <property type="molecule type" value="Genomic_DNA"/>
</dbReference>
<gene>
    <name evidence="5" type="ORF">SAMN06265371_101393</name>
</gene>
<dbReference type="RefSeq" id="WP_245813396.1">
    <property type="nucleotide sequence ID" value="NZ_FZNT01000001.1"/>
</dbReference>
<evidence type="ECO:0000259" key="4">
    <source>
        <dbReference type="PROSITE" id="PS50995"/>
    </source>
</evidence>
<evidence type="ECO:0000256" key="1">
    <source>
        <dbReference type="ARBA" id="ARBA00023015"/>
    </source>
</evidence>
<dbReference type="InterPro" id="IPR036390">
    <property type="entry name" value="WH_DNA-bd_sf"/>
</dbReference>
<name>A0A238VGA7_9FLAO</name>
<keyword evidence="3" id="KW-0804">Transcription</keyword>
<dbReference type="AlphaFoldDB" id="A0A238VGA7"/>
<accession>A0A238VGA7</accession>
<keyword evidence="2 5" id="KW-0238">DNA-binding</keyword>
<dbReference type="Gene3D" id="1.10.10.10">
    <property type="entry name" value="Winged helix-like DNA-binding domain superfamily/Winged helix DNA-binding domain"/>
    <property type="match status" value="1"/>
</dbReference>
<dbReference type="SMART" id="SM00347">
    <property type="entry name" value="HTH_MARR"/>
    <property type="match status" value="1"/>
</dbReference>
<evidence type="ECO:0000256" key="2">
    <source>
        <dbReference type="ARBA" id="ARBA00023125"/>
    </source>
</evidence>
<sequence length="147" mass="16987">MNKNEKNDELNLPDYTIANILHTGNWMNEKFSDHLKQYAISIQQFQVLRSLKALKGAPADLQSIQSEMVSKSSNTTRLVEKLRLKGLITRIQNEENRRKVDINITEEGLTLLDEIEIVHTEFENEIVSNLSQTEIIALNQLLEKIRK</sequence>
<evidence type="ECO:0000256" key="3">
    <source>
        <dbReference type="ARBA" id="ARBA00023163"/>
    </source>
</evidence>
<keyword evidence="6" id="KW-1185">Reference proteome</keyword>
<dbReference type="InterPro" id="IPR000835">
    <property type="entry name" value="HTH_MarR-typ"/>
</dbReference>
<dbReference type="Proteomes" id="UP000198384">
    <property type="component" value="Unassembled WGS sequence"/>
</dbReference>
<feature type="domain" description="HTH marR-type" evidence="4">
    <location>
        <begin position="1"/>
        <end position="147"/>
    </location>
</feature>
<dbReference type="PANTHER" id="PTHR42756:SF1">
    <property type="entry name" value="TRANSCRIPTIONAL REPRESSOR OF EMRAB OPERON"/>
    <property type="match status" value="1"/>
</dbReference>
<organism evidence="5 6">
    <name type="scientific">Lutibacter agarilyticus</name>
    <dbReference type="NCBI Taxonomy" id="1109740"/>
    <lineage>
        <taxon>Bacteria</taxon>
        <taxon>Pseudomonadati</taxon>
        <taxon>Bacteroidota</taxon>
        <taxon>Flavobacteriia</taxon>
        <taxon>Flavobacteriales</taxon>
        <taxon>Flavobacteriaceae</taxon>
        <taxon>Lutibacter</taxon>
    </lineage>
</organism>
<evidence type="ECO:0000313" key="5">
    <source>
        <dbReference type="EMBL" id="SNR33442.1"/>
    </source>
</evidence>
<dbReference type="SUPFAM" id="SSF46785">
    <property type="entry name" value="Winged helix' DNA-binding domain"/>
    <property type="match status" value="1"/>
</dbReference>
<evidence type="ECO:0000313" key="6">
    <source>
        <dbReference type="Proteomes" id="UP000198384"/>
    </source>
</evidence>
<dbReference type="GO" id="GO:0003700">
    <property type="term" value="F:DNA-binding transcription factor activity"/>
    <property type="evidence" value="ECO:0007669"/>
    <property type="project" value="InterPro"/>
</dbReference>
<dbReference type="InterPro" id="IPR036388">
    <property type="entry name" value="WH-like_DNA-bd_sf"/>
</dbReference>
<dbReference type="Pfam" id="PF01047">
    <property type="entry name" value="MarR"/>
    <property type="match status" value="1"/>
</dbReference>
<proteinExistence type="predicted"/>
<dbReference type="PROSITE" id="PS50995">
    <property type="entry name" value="HTH_MARR_2"/>
    <property type="match status" value="1"/>
</dbReference>